<evidence type="ECO:0000313" key="4">
    <source>
        <dbReference type="Proteomes" id="UP000324974"/>
    </source>
</evidence>
<reference evidence="4" key="1">
    <citation type="submission" date="2019-08" db="EMBL/GenBank/DDBJ databases">
        <title>Limnoglobus roseus gen. nov., sp. nov., a novel freshwater planctomycete with a giant genome from the family Gemmataceae.</title>
        <authorList>
            <person name="Kulichevskaya I.S."/>
            <person name="Naumoff D.G."/>
            <person name="Miroshnikov K."/>
            <person name="Ivanova A."/>
            <person name="Philippov D.A."/>
            <person name="Hakobyan A."/>
            <person name="Rijpstra I.C."/>
            <person name="Sinninghe Damste J.S."/>
            <person name="Liesack W."/>
            <person name="Dedysh S.N."/>
        </authorList>
    </citation>
    <scope>NUCLEOTIDE SEQUENCE [LARGE SCALE GENOMIC DNA]</scope>
    <source>
        <strain evidence="4">PX52</strain>
    </source>
</reference>
<feature type="signal peptide" evidence="2">
    <location>
        <begin position="1"/>
        <end position="25"/>
    </location>
</feature>
<feature type="chain" id="PRO_5022710493" evidence="2">
    <location>
        <begin position="26"/>
        <end position="78"/>
    </location>
</feature>
<dbReference type="AlphaFoldDB" id="A0A5C1A7S5"/>
<feature type="transmembrane region" description="Helical" evidence="1">
    <location>
        <begin position="54"/>
        <end position="72"/>
    </location>
</feature>
<protein>
    <submittedName>
        <fullName evidence="3">Uncharacterized protein</fullName>
    </submittedName>
</protein>
<dbReference type="KEGG" id="lrs:PX52LOC_00072"/>
<dbReference type="Proteomes" id="UP000324974">
    <property type="component" value="Chromosome"/>
</dbReference>
<proteinExistence type="predicted"/>
<sequence length="78" mass="8572">MTRLWKQTFAVAALFVLAAPPLAAAEPLFAQKSVLHKYWDGFADYWGGSLKSQSTITMVVVGTGAIALFIITRGKWKK</sequence>
<keyword evidence="4" id="KW-1185">Reference proteome</keyword>
<keyword evidence="2" id="KW-0732">Signal</keyword>
<name>A0A5C1A7S5_9BACT</name>
<dbReference type="EMBL" id="CP042425">
    <property type="protein sequence ID" value="QEL13218.1"/>
    <property type="molecule type" value="Genomic_DNA"/>
</dbReference>
<evidence type="ECO:0000256" key="1">
    <source>
        <dbReference type="SAM" id="Phobius"/>
    </source>
</evidence>
<keyword evidence="1" id="KW-0812">Transmembrane</keyword>
<dbReference type="RefSeq" id="WP_149108203.1">
    <property type="nucleotide sequence ID" value="NZ_CP042425.1"/>
</dbReference>
<evidence type="ECO:0000313" key="3">
    <source>
        <dbReference type="EMBL" id="QEL13218.1"/>
    </source>
</evidence>
<accession>A0A5C1A7S5</accession>
<gene>
    <name evidence="3" type="ORF">PX52LOC_00072</name>
</gene>
<keyword evidence="1" id="KW-1133">Transmembrane helix</keyword>
<keyword evidence="1" id="KW-0472">Membrane</keyword>
<dbReference type="OrthoDB" id="291492at2"/>
<organism evidence="3 4">
    <name type="scientific">Limnoglobus roseus</name>
    <dbReference type="NCBI Taxonomy" id="2598579"/>
    <lineage>
        <taxon>Bacteria</taxon>
        <taxon>Pseudomonadati</taxon>
        <taxon>Planctomycetota</taxon>
        <taxon>Planctomycetia</taxon>
        <taxon>Gemmatales</taxon>
        <taxon>Gemmataceae</taxon>
        <taxon>Limnoglobus</taxon>
    </lineage>
</organism>
<evidence type="ECO:0000256" key="2">
    <source>
        <dbReference type="SAM" id="SignalP"/>
    </source>
</evidence>